<evidence type="ECO:0000256" key="1">
    <source>
        <dbReference type="SAM" id="Coils"/>
    </source>
</evidence>
<keyword evidence="1" id="KW-0175">Coiled coil</keyword>
<evidence type="ECO:0000256" key="3">
    <source>
        <dbReference type="SAM" id="Phobius"/>
    </source>
</evidence>
<organism evidence="4 5">
    <name type="scientific">Rhypophila decipiens</name>
    <dbReference type="NCBI Taxonomy" id="261697"/>
    <lineage>
        <taxon>Eukaryota</taxon>
        <taxon>Fungi</taxon>
        <taxon>Dikarya</taxon>
        <taxon>Ascomycota</taxon>
        <taxon>Pezizomycotina</taxon>
        <taxon>Sordariomycetes</taxon>
        <taxon>Sordariomycetidae</taxon>
        <taxon>Sordariales</taxon>
        <taxon>Naviculisporaceae</taxon>
        <taxon>Rhypophila</taxon>
    </lineage>
</organism>
<dbReference type="AlphaFoldDB" id="A0AAN7BEC4"/>
<accession>A0AAN7BEC4</accession>
<protein>
    <submittedName>
        <fullName evidence="4">Uncharacterized protein</fullName>
    </submittedName>
</protein>
<evidence type="ECO:0000313" key="4">
    <source>
        <dbReference type="EMBL" id="KAK4217930.1"/>
    </source>
</evidence>
<comment type="caution">
    <text evidence="4">The sequence shown here is derived from an EMBL/GenBank/DDBJ whole genome shotgun (WGS) entry which is preliminary data.</text>
</comment>
<dbReference type="Proteomes" id="UP001301769">
    <property type="component" value="Unassembled WGS sequence"/>
</dbReference>
<dbReference type="EMBL" id="MU858056">
    <property type="protein sequence ID" value="KAK4217930.1"/>
    <property type="molecule type" value="Genomic_DNA"/>
</dbReference>
<sequence>MASLPQRIGSQFFLLTRQTTTSTWHSCASASISTPPTRFLFQSNGPVATIRTRLFHITRRAKPSPSPARPALRRNASSSAAPKKPSAPVVTPTKPPAGPRLTAANALKSYVERLATKGSRTLLYEAPSHFWYRVSSFAAGAFCITYTVVQYWEVYLHPREGLATWVPHAFGLICIFMTAMGIYFVLGTQHIIRHIEAVPTHMLAKRLSPAAQAKSPIYIEVAMQRPFPFLPMKKRLYTPEEIQLPFRMFGVLGNLSVLGKQAPPSPKNNTMVEVVRAEREAREARAREIQYRRDHIMTAPFRDGAKVGKQVAGGVWASVKRPFFREGFAKILLGKTEYKIDVSGGWALEDGKALDRLFTIRPAPGQ</sequence>
<evidence type="ECO:0000313" key="5">
    <source>
        <dbReference type="Proteomes" id="UP001301769"/>
    </source>
</evidence>
<feature type="coiled-coil region" evidence="1">
    <location>
        <begin position="267"/>
        <end position="294"/>
    </location>
</feature>
<keyword evidence="3" id="KW-0812">Transmembrane</keyword>
<feature type="region of interest" description="Disordered" evidence="2">
    <location>
        <begin position="59"/>
        <end position="99"/>
    </location>
</feature>
<proteinExistence type="predicted"/>
<keyword evidence="5" id="KW-1185">Reference proteome</keyword>
<gene>
    <name evidence="4" type="ORF">QBC37DRAFT_25197</name>
</gene>
<keyword evidence="3" id="KW-1133">Transmembrane helix</keyword>
<feature type="transmembrane region" description="Helical" evidence="3">
    <location>
        <begin position="169"/>
        <end position="186"/>
    </location>
</feature>
<keyword evidence="3" id="KW-0472">Membrane</keyword>
<feature type="compositionally biased region" description="Low complexity" evidence="2">
    <location>
        <begin position="69"/>
        <end position="92"/>
    </location>
</feature>
<feature type="transmembrane region" description="Helical" evidence="3">
    <location>
        <begin position="130"/>
        <end position="149"/>
    </location>
</feature>
<reference evidence="4" key="1">
    <citation type="journal article" date="2023" name="Mol. Phylogenet. Evol.">
        <title>Genome-scale phylogeny and comparative genomics of the fungal order Sordariales.</title>
        <authorList>
            <person name="Hensen N."/>
            <person name="Bonometti L."/>
            <person name="Westerberg I."/>
            <person name="Brannstrom I.O."/>
            <person name="Guillou S."/>
            <person name="Cros-Aarteil S."/>
            <person name="Calhoun S."/>
            <person name="Haridas S."/>
            <person name="Kuo A."/>
            <person name="Mondo S."/>
            <person name="Pangilinan J."/>
            <person name="Riley R."/>
            <person name="LaButti K."/>
            <person name="Andreopoulos B."/>
            <person name="Lipzen A."/>
            <person name="Chen C."/>
            <person name="Yan M."/>
            <person name="Daum C."/>
            <person name="Ng V."/>
            <person name="Clum A."/>
            <person name="Steindorff A."/>
            <person name="Ohm R.A."/>
            <person name="Martin F."/>
            <person name="Silar P."/>
            <person name="Natvig D.O."/>
            <person name="Lalanne C."/>
            <person name="Gautier V."/>
            <person name="Ament-Velasquez S.L."/>
            <person name="Kruys A."/>
            <person name="Hutchinson M.I."/>
            <person name="Powell A.J."/>
            <person name="Barry K."/>
            <person name="Miller A.N."/>
            <person name="Grigoriev I.V."/>
            <person name="Debuchy R."/>
            <person name="Gladieux P."/>
            <person name="Hiltunen Thoren M."/>
            <person name="Johannesson H."/>
        </authorList>
    </citation>
    <scope>NUCLEOTIDE SEQUENCE</scope>
    <source>
        <strain evidence="4">PSN293</strain>
    </source>
</reference>
<name>A0AAN7BEC4_9PEZI</name>
<reference evidence="4" key="2">
    <citation type="submission" date="2023-05" db="EMBL/GenBank/DDBJ databases">
        <authorList>
            <consortium name="Lawrence Berkeley National Laboratory"/>
            <person name="Steindorff A."/>
            <person name="Hensen N."/>
            <person name="Bonometti L."/>
            <person name="Westerberg I."/>
            <person name="Brannstrom I.O."/>
            <person name="Guillou S."/>
            <person name="Cros-Aarteil S."/>
            <person name="Calhoun S."/>
            <person name="Haridas S."/>
            <person name="Kuo A."/>
            <person name="Mondo S."/>
            <person name="Pangilinan J."/>
            <person name="Riley R."/>
            <person name="Labutti K."/>
            <person name="Andreopoulos B."/>
            <person name="Lipzen A."/>
            <person name="Chen C."/>
            <person name="Yanf M."/>
            <person name="Daum C."/>
            <person name="Ng V."/>
            <person name="Clum A."/>
            <person name="Ohm R."/>
            <person name="Martin F."/>
            <person name="Silar P."/>
            <person name="Natvig D."/>
            <person name="Lalanne C."/>
            <person name="Gautier V."/>
            <person name="Ament-Velasquez S.L."/>
            <person name="Kruys A."/>
            <person name="Hutchinson M.I."/>
            <person name="Powell A.J."/>
            <person name="Barry K."/>
            <person name="Miller A.N."/>
            <person name="Grigoriev I.V."/>
            <person name="Debuchy R."/>
            <person name="Gladieux P."/>
            <person name="Thoren M.H."/>
            <person name="Johannesson H."/>
        </authorList>
    </citation>
    <scope>NUCLEOTIDE SEQUENCE</scope>
    <source>
        <strain evidence="4">PSN293</strain>
    </source>
</reference>
<evidence type="ECO:0000256" key="2">
    <source>
        <dbReference type="SAM" id="MobiDB-lite"/>
    </source>
</evidence>